<dbReference type="AlphaFoldDB" id="A0A9D1RDG7"/>
<sequence>MKTRKKAYGNSNMVGRNIERLRKERGIKQKNFISKIQVMGMDINPTSYSKLEGQLRIATDKEIYVIAKVLGVPLEELFKANGE</sequence>
<name>A0A9D1RDG7_9FIRM</name>
<dbReference type="GO" id="GO:0003677">
    <property type="term" value="F:DNA binding"/>
    <property type="evidence" value="ECO:0007669"/>
    <property type="project" value="InterPro"/>
</dbReference>
<dbReference type="EMBL" id="DXGE01000017">
    <property type="protein sequence ID" value="HIW85644.1"/>
    <property type="molecule type" value="Genomic_DNA"/>
</dbReference>
<proteinExistence type="predicted"/>
<gene>
    <name evidence="2" type="ORF">IAA48_04035</name>
</gene>
<protein>
    <submittedName>
        <fullName evidence="2">Helix-turn-helix domain-containing protein</fullName>
    </submittedName>
</protein>
<comment type="caution">
    <text evidence="2">The sequence shown here is derived from an EMBL/GenBank/DDBJ whole genome shotgun (WGS) entry which is preliminary data.</text>
</comment>
<reference evidence="2" key="2">
    <citation type="submission" date="2021-04" db="EMBL/GenBank/DDBJ databases">
        <authorList>
            <person name="Gilroy R."/>
        </authorList>
    </citation>
    <scope>NUCLEOTIDE SEQUENCE</scope>
    <source>
        <strain evidence="2">421</strain>
    </source>
</reference>
<dbReference type="InterPro" id="IPR001387">
    <property type="entry name" value="Cro/C1-type_HTH"/>
</dbReference>
<organism evidence="2 3">
    <name type="scientific">Candidatus Eubacterium faecipullorum</name>
    <dbReference type="NCBI Taxonomy" id="2838571"/>
    <lineage>
        <taxon>Bacteria</taxon>
        <taxon>Bacillati</taxon>
        <taxon>Bacillota</taxon>
        <taxon>Clostridia</taxon>
        <taxon>Eubacteriales</taxon>
        <taxon>Eubacteriaceae</taxon>
        <taxon>Eubacterium</taxon>
    </lineage>
</organism>
<evidence type="ECO:0000313" key="2">
    <source>
        <dbReference type="EMBL" id="HIW85644.1"/>
    </source>
</evidence>
<dbReference type="SUPFAM" id="SSF47413">
    <property type="entry name" value="lambda repressor-like DNA-binding domains"/>
    <property type="match status" value="1"/>
</dbReference>
<dbReference type="CDD" id="cd00093">
    <property type="entry name" value="HTH_XRE"/>
    <property type="match status" value="1"/>
</dbReference>
<accession>A0A9D1RDG7</accession>
<reference evidence="2" key="1">
    <citation type="journal article" date="2021" name="PeerJ">
        <title>Extensive microbial diversity within the chicken gut microbiome revealed by metagenomics and culture.</title>
        <authorList>
            <person name="Gilroy R."/>
            <person name="Ravi A."/>
            <person name="Getino M."/>
            <person name="Pursley I."/>
            <person name="Horton D.L."/>
            <person name="Alikhan N.F."/>
            <person name="Baker D."/>
            <person name="Gharbi K."/>
            <person name="Hall N."/>
            <person name="Watson M."/>
            <person name="Adriaenssens E.M."/>
            <person name="Foster-Nyarko E."/>
            <person name="Jarju S."/>
            <person name="Secka A."/>
            <person name="Antonio M."/>
            <person name="Oren A."/>
            <person name="Chaudhuri R.R."/>
            <person name="La Ragione R."/>
            <person name="Hildebrand F."/>
            <person name="Pallen M.J."/>
        </authorList>
    </citation>
    <scope>NUCLEOTIDE SEQUENCE</scope>
    <source>
        <strain evidence="2">421</strain>
    </source>
</reference>
<evidence type="ECO:0000259" key="1">
    <source>
        <dbReference type="PROSITE" id="PS50943"/>
    </source>
</evidence>
<dbReference type="InterPro" id="IPR010982">
    <property type="entry name" value="Lambda_DNA-bd_dom_sf"/>
</dbReference>
<dbReference type="PROSITE" id="PS50943">
    <property type="entry name" value="HTH_CROC1"/>
    <property type="match status" value="1"/>
</dbReference>
<evidence type="ECO:0000313" key="3">
    <source>
        <dbReference type="Proteomes" id="UP000824205"/>
    </source>
</evidence>
<feature type="domain" description="HTH cro/C1-type" evidence="1">
    <location>
        <begin position="18"/>
        <end position="77"/>
    </location>
</feature>
<dbReference type="Gene3D" id="1.10.260.40">
    <property type="entry name" value="lambda repressor-like DNA-binding domains"/>
    <property type="match status" value="1"/>
</dbReference>
<dbReference type="Proteomes" id="UP000824205">
    <property type="component" value="Unassembled WGS sequence"/>
</dbReference>